<evidence type="ECO:0000256" key="3">
    <source>
        <dbReference type="ARBA" id="ARBA00001946"/>
    </source>
</evidence>
<dbReference type="Gene3D" id="3.30.70.560">
    <property type="entry name" value="7,8-Dihydro-6-hydroxymethylpterin-pyrophosphokinase HPPK"/>
    <property type="match status" value="1"/>
</dbReference>
<dbReference type="SUPFAM" id="SSF55083">
    <property type="entry name" value="6-hydroxymethyl-7,8-dihydropterin pyrophosphokinase, HPPK"/>
    <property type="match status" value="1"/>
</dbReference>
<dbReference type="Pfam" id="PF00809">
    <property type="entry name" value="Pterin_bind"/>
    <property type="match status" value="1"/>
</dbReference>
<comment type="catalytic activity">
    <reaction evidence="1">
        <text>(7,8-dihydropterin-6-yl)methyl diphosphate + 4-aminobenzoate = 7,8-dihydropteroate + diphosphate</text>
        <dbReference type="Rhea" id="RHEA:19949"/>
        <dbReference type="ChEBI" id="CHEBI:17836"/>
        <dbReference type="ChEBI" id="CHEBI:17839"/>
        <dbReference type="ChEBI" id="CHEBI:33019"/>
        <dbReference type="ChEBI" id="CHEBI:72950"/>
        <dbReference type="EC" id="2.5.1.15"/>
    </reaction>
</comment>
<dbReference type="InterPro" id="IPR011005">
    <property type="entry name" value="Dihydropteroate_synth-like_sf"/>
</dbReference>
<keyword evidence="9" id="KW-0547">Nucleotide-binding</keyword>
<comment type="caution">
    <text evidence="16">The sequence shown here is derived from an EMBL/GenBank/DDBJ whole genome shotgun (WGS) entry which is preliminary data.</text>
</comment>
<dbReference type="InterPro" id="IPR045031">
    <property type="entry name" value="DHP_synth-like"/>
</dbReference>
<dbReference type="PROSITE" id="PS00792">
    <property type="entry name" value="DHPS_1"/>
    <property type="match status" value="1"/>
</dbReference>
<dbReference type="NCBIfam" id="TIGR01498">
    <property type="entry name" value="folK"/>
    <property type="match status" value="1"/>
</dbReference>
<sequence>MMGSLTRSLQRTKHAGWHLVIRCNAASTQTAEHGHSAALAVGANLGDRVSNIQEALRLLPAHDIQIVRQSRLYESAPAYVTDQPRFINAAVAVKTSLQPRQLLHALKKIEAELGREVGGQRWGPRPLDLDIIFYDCISCDEDGLQVPHPRWHERSFVQAPVADLYAAGELGTDSAAGQMASPLEELHARWAQAGGERSLGGSDLGCVLPLPRIGMWPWQGRSQVMGILNVTPDSFSDGGQLSSVEAAVAAARQMVAAGADMLDIGGQSTRPGADVLPAEVELQRVLPVIRALAEDKALQGVPLSIDTFYANVAREAVAAGAHIVNDISGGSLDPDMHQEVARLGVPYILMHMRGDPRTMSSREHTTYSDVCADVGRALQASAEAAITSGIEPWRLILDPGIGFAKTAEGNWQLIAGLDRVRAQLKGPFHNAPLLVGPSRKGFLGKVTGHEQAKDRDIASAAAAALCVSRGRGIAFGRIKTAPNVKQSLVFKPQLSESSQSSTLGPDFSRW</sequence>
<reference evidence="16 17" key="1">
    <citation type="journal article" date="2024" name="Nat. Commun.">
        <title>Phylogenomics reveals the evolutionary origins of lichenization in chlorophyte algae.</title>
        <authorList>
            <person name="Puginier C."/>
            <person name="Libourel C."/>
            <person name="Otte J."/>
            <person name="Skaloud P."/>
            <person name="Haon M."/>
            <person name="Grisel S."/>
            <person name="Petersen M."/>
            <person name="Berrin J.G."/>
            <person name="Delaux P.M."/>
            <person name="Dal Grande F."/>
            <person name="Keller J."/>
        </authorList>
    </citation>
    <scope>NUCLEOTIDE SEQUENCE [LARGE SCALE GENOMIC DNA]</scope>
    <source>
        <strain evidence="16 17">SAG 216-7</strain>
    </source>
</reference>
<keyword evidence="10" id="KW-0418">Kinase</keyword>
<keyword evidence="7" id="KW-0808">Transferase</keyword>
<comment type="cofactor">
    <cofactor evidence="3">
        <name>Mg(2+)</name>
        <dbReference type="ChEBI" id="CHEBI:18420"/>
    </cofactor>
</comment>
<feature type="domain" description="Pterin-binding" evidence="15">
    <location>
        <begin position="222"/>
        <end position="489"/>
    </location>
</feature>
<dbReference type="InterPro" id="IPR000550">
    <property type="entry name" value="Hppk"/>
</dbReference>
<keyword evidence="17" id="KW-1185">Reference proteome</keyword>
<evidence type="ECO:0000259" key="15">
    <source>
        <dbReference type="PROSITE" id="PS50972"/>
    </source>
</evidence>
<dbReference type="InterPro" id="IPR035907">
    <property type="entry name" value="Hppk_sf"/>
</dbReference>
<keyword evidence="12" id="KW-0460">Magnesium</keyword>
<dbReference type="PROSITE" id="PS00794">
    <property type="entry name" value="HPPK"/>
    <property type="match status" value="1"/>
</dbReference>
<dbReference type="PROSITE" id="PS50972">
    <property type="entry name" value="PTERIN_BINDING"/>
    <property type="match status" value="1"/>
</dbReference>
<dbReference type="EMBL" id="JALJOT010000006">
    <property type="protein sequence ID" value="KAK9909901.1"/>
    <property type="molecule type" value="Genomic_DNA"/>
</dbReference>
<dbReference type="InterPro" id="IPR000489">
    <property type="entry name" value="Pterin-binding_dom"/>
</dbReference>
<gene>
    <name evidence="16" type="ORF">WJX75_009211</name>
</gene>
<evidence type="ECO:0000256" key="13">
    <source>
        <dbReference type="ARBA" id="ARBA00022909"/>
    </source>
</evidence>
<dbReference type="InterPro" id="IPR006390">
    <property type="entry name" value="DHP_synth_dom"/>
</dbReference>
<dbReference type="PANTHER" id="PTHR20941:SF1">
    <property type="entry name" value="FOLIC ACID SYNTHESIS PROTEIN FOL1"/>
    <property type="match status" value="1"/>
</dbReference>
<dbReference type="NCBIfam" id="TIGR01496">
    <property type="entry name" value="DHPS"/>
    <property type="match status" value="1"/>
</dbReference>
<evidence type="ECO:0000256" key="9">
    <source>
        <dbReference type="ARBA" id="ARBA00022741"/>
    </source>
</evidence>
<dbReference type="CDD" id="cd00483">
    <property type="entry name" value="HPPK"/>
    <property type="match status" value="1"/>
</dbReference>
<organism evidence="16 17">
    <name type="scientific">Coccomyxa subellipsoidea</name>
    <dbReference type="NCBI Taxonomy" id="248742"/>
    <lineage>
        <taxon>Eukaryota</taxon>
        <taxon>Viridiplantae</taxon>
        <taxon>Chlorophyta</taxon>
        <taxon>core chlorophytes</taxon>
        <taxon>Trebouxiophyceae</taxon>
        <taxon>Trebouxiophyceae incertae sedis</taxon>
        <taxon>Coccomyxaceae</taxon>
        <taxon>Coccomyxa</taxon>
    </lineage>
</organism>
<evidence type="ECO:0000256" key="4">
    <source>
        <dbReference type="ARBA" id="ARBA00004763"/>
    </source>
</evidence>
<dbReference type="PANTHER" id="PTHR20941">
    <property type="entry name" value="FOLATE SYNTHESIS PROTEINS"/>
    <property type="match status" value="1"/>
</dbReference>
<comment type="catalytic activity">
    <reaction evidence="2">
        <text>6-hydroxymethyl-7,8-dihydropterin + ATP = (7,8-dihydropterin-6-yl)methyl diphosphate + AMP + H(+)</text>
        <dbReference type="Rhea" id="RHEA:11412"/>
        <dbReference type="ChEBI" id="CHEBI:15378"/>
        <dbReference type="ChEBI" id="CHEBI:30616"/>
        <dbReference type="ChEBI" id="CHEBI:44841"/>
        <dbReference type="ChEBI" id="CHEBI:72950"/>
        <dbReference type="ChEBI" id="CHEBI:456215"/>
        <dbReference type="EC" id="2.7.6.3"/>
    </reaction>
</comment>
<evidence type="ECO:0000256" key="2">
    <source>
        <dbReference type="ARBA" id="ARBA00000198"/>
    </source>
</evidence>
<comment type="pathway">
    <text evidence="4">Cofactor biosynthesis; tetrahydrofolate biosynthesis; 7,8-dihydrofolate from 2-amino-4-hydroxy-6-hydroxymethyl-7,8-dihydropteridine diphosphate and 4-aminobenzoate: step 1/2.</text>
</comment>
<evidence type="ECO:0000313" key="16">
    <source>
        <dbReference type="EMBL" id="KAK9909901.1"/>
    </source>
</evidence>
<proteinExistence type="inferred from homology"/>
<keyword evidence="8" id="KW-0479">Metal-binding</keyword>
<keyword evidence="13" id="KW-0289">Folate biosynthesis</keyword>
<evidence type="ECO:0000256" key="6">
    <source>
        <dbReference type="ARBA" id="ARBA00009951"/>
    </source>
</evidence>
<evidence type="ECO:0000256" key="1">
    <source>
        <dbReference type="ARBA" id="ARBA00000012"/>
    </source>
</evidence>
<dbReference type="SUPFAM" id="SSF51717">
    <property type="entry name" value="Dihydropteroate synthetase-like"/>
    <property type="match status" value="1"/>
</dbReference>
<accession>A0ABR2YSA0</accession>
<evidence type="ECO:0000256" key="8">
    <source>
        <dbReference type="ARBA" id="ARBA00022723"/>
    </source>
</evidence>
<keyword evidence="14" id="KW-0511">Multifunctional enzyme</keyword>
<dbReference type="Pfam" id="PF01288">
    <property type="entry name" value="HPPK"/>
    <property type="match status" value="1"/>
</dbReference>
<evidence type="ECO:0000256" key="10">
    <source>
        <dbReference type="ARBA" id="ARBA00022777"/>
    </source>
</evidence>
<dbReference type="PROSITE" id="PS00793">
    <property type="entry name" value="DHPS_2"/>
    <property type="match status" value="1"/>
</dbReference>
<dbReference type="CDD" id="cd00739">
    <property type="entry name" value="DHPS"/>
    <property type="match status" value="1"/>
</dbReference>
<evidence type="ECO:0000256" key="5">
    <source>
        <dbReference type="ARBA" id="ARBA00005051"/>
    </source>
</evidence>
<comment type="pathway">
    <text evidence="5">Cofactor biosynthesis; tetrahydrofolate biosynthesis; 2-amino-4-hydroxy-6-hydroxymethyl-7,8-dihydropteridine diphosphate from 7,8-dihydroneopterin triphosphate: step 4/4.</text>
</comment>
<evidence type="ECO:0000256" key="7">
    <source>
        <dbReference type="ARBA" id="ARBA00022679"/>
    </source>
</evidence>
<name>A0ABR2YSA0_9CHLO</name>
<evidence type="ECO:0000256" key="12">
    <source>
        <dbReference type="ARBA" id="ARBA00022842"/>
    </source>
</evidence>
<keyword evidence="11" id="KW-0067">ATP-binding</keyword>
<evidence type="ECO:0000313" key="17">
    <source>
        <dbReference type="Proteomes" id="UP001491310"/>
    </source>
</evidence>
<comment type="similarity">
    <text evidence="6">In the C-terminal section; belongs to the DHPS family.</text>
</comment>
<protein>
    <recommendedName>
        <fullName evidence="15">Pterin-binding domain-containing protein</fullName>
    </recommendedName>
</protein>
<evidence type="ECO:0000256" key="14">
    <source>
        <dbReference type="ARBA" id="ARBA00023268"/>
    </source>
</evidence>
<dbReference type="Proteomes" id="UP001491310">
    <property type="component" value="Unassembled WGS sequence"/>
</dbReference>
<evidence type="ECO:0000256" key="11">
    <source>
        <dbReference type="ARBA" id="ARBA00022840"/>
    </source>
</evidence>
<dbReference type="Gene3D" id="3.20.20.20">
    <property type="entry name" value="Dihydropteroate synthase-like"/>
    <property type="match status" value="1"/>
</dbReference>